<accession>A0A1R2C5S4</accession>
<name>A0A1R2C5S4_9CILI</name>
<reference evidence="1 2" key="1">
    <citation type="submission" date="2016-11" db="EMBL/GenBank/DDBJ databases">
        <title>The macronuclear genome of Stentor coeruleus: a giant cell with tiny introns.</title>
        <authorList>
            <person name="Slabodnick M."/>
            <person name="Ruby J.G."/>
            <person name="Reiff S.B."/>
            <person name="Swart E.C."/>
            <person name="Gosai S."/>
            <person name="Prabakaran S."/>
            <person name="Witkowska E."/>
            <person name="Larue G.E."/>
            <person name="Fisher S."/>
            <person name="Freeman R.M."/>
            <person name="Gunawardena J."/>
            <person name="Chu W."/>
            <person name="Stover N.A."/>
            <person name="Gregory B.D."/>
            <person name="Nowacki M."/>
            <person name="Derisi J."/>
            <person name="Roy S.W."/>
            <person name="Marshall W.F."/>
            <person name="Sood P."/>
        </authorList>
    </citation>
    <scope>NUCLEOTIDE SEQUENCE [LARGE SCALE GENOMIC DNA]</scope>
    <source>
        <strain evidence="1">WM001</strain>
    </source>
</reference>
<proteinExistence type="predicted"/>
<dbReference type="Proteomes" id="UP000187209">
    <property type="component" value="Unassembled WGS sequence"/>
</dbReference>
<comment type="caution">
    <text evidence="1">The sequence shown here is derived from an EMBL/GenBank/DDBJ whole genome shotgun (WGS) entry which is preliminary data.</text>
</comment>
<keyword evidence="2" id="KW-1185">Reference proteome</keyword>
<dbReference type="AlphaFoldDB" id="A0A1R2C5S4"/>
<gene>
    <name evidence="1" type="ORF">SteCoe_14552</name>
</gene>
<organism evidence="1 2">
    <name type="scientific">Stentor coeruleus</name>
    <dbReference type="NCBI Taxonomy" id="5963"/>
    <lineage>
        <taxon>Eukaryota</taxon>
        <taxon>Sar</taxon>
        <taxon>Alveolata</taxon>
        <taxon>Ciliophora</taxon>
        <taxon>Postciliodesmatophora</taxon>
        <taxon>Heterotrichea</taxon>
        <taxon>Heterotrichida</taxon>
        <taxon>Stentoridae</taxon>
        <taxon>Stentor</taxon>
    </lineage>
</organism>
<sequence length="87" mass="9959">MSSIENLDITVSETFTQFAVEVVQYSFGFLAVGKILRLKGFGYLGLATGTILGVDKAQKYWHKSILDREKIQFIEMMIMLQKLENKH</sequence>
<evidence type="ECO:0000313" key="2">
    <source>
        <dbReference type="Proteomes" id="UP000187209"/>
    </source>
</evidence>
<dbReference type="EMBL" id="MPUH01000272">
    <property type="protein sequence ID" value="OMJ84329.1"/>
    <property type="molecule type" value="Genomic_DNA"/>
</dbReference>
<protein>
    <submittedName>
        <fullName evidence="1">Uncharacterized protein</fullName>
    </submittedName>
</protein>
<evidence type="ECO:0000313" key="1">
    <source>
        <dbReference type="EMBL" id="OMJ84329.1"/>
    </source>
</evidence>